<evidence type="ECO:0000313" key="3">
    <source>
        <dbReference type="Proteomes" id="UP000516018"/>
    </source>
</evidence>
<evidence type="ECO:0000313" key="2">
    <source>
        <dbReference type="EMBL" id="QNP41730.1"/>
    </source>
</evidence>
<organism evidence="2 3">
    <name type="scientific">Agrilutibacter terrestris</name>
    <dbReference type="NCBI Taxonomy" id="2865112"/>
    <lineage>
        <taxon>Bacteria</taxon>
        <taxon>Pseudomonadati</taxon>
        <taxon>Pseudomonadota</taxon>
        <taxon>Gammaproteobacteria</taxon>
        <taxon>Lysobacterales</taxon>
        <taxon>Lysobacteraceae</taxon>
        <taxon>Agrilutibacter</taxon>
    </lineage>
</organism>
<dbReference type="RefSeq" id="WP_187713166.1">
    <property type="nucleotide sequence ID" value="NZ_CP060820.1"/>
</dbReference>
<dbReference type="InterPro" id="IPR000594">
    <property type="entry name" value="ThiF_NAD_FAD-bd"/>
</dbReference>
<dbReference type="GO" id="GO:0061504">
    <property type="term" value="P:cyclic threonylcarbamoyladenosine biosynthetic process"/>
    <property type="evidence" value="ECO:0007669"/>
    <property type="project" value="TreeGrafter"/>
</dbReference>
<dbReference type="PANTHER" id="PTHR43267:SF1">
    <property type="entry name" value="TRNA THREONYLCARBAMOYLADENOSINE DEHYDRATASE"/>
    <property type="match status" value="1"/>
</dbReference>
<reference evidence="2 3" key="1">
    <citation type="submission" date="2020-08" db="EMBL/GenBank/DDBJ databases">
        <title>Lysobacter sp. II4 sp. nov., isolated from soil.</title>
        <authorList>
            <person name="Woo C.Y."/>
            <person name="Kim J."/>
        </authorList>
    </citation>
    <scope>NUCLEOTIDE SEQUENCE [LARGE SCALE GENOMIC DNA]</scope>
    <source>
        <strain evidence="2 3">II4</strain>
    </source>
</reference>
<proteinExistence type="predicted"/>
<evidence type="ECO:0000259" key="1">
    <source>
        <dbReference type="Pfam" id="PF00899"/>
    </source>
</evidence>
<accession>A0A7H0G0B4</accession>
<keyword evidence="2" id="KW-0548">Nucleotidyltransferase</keyword>
<keyword evidence="3" id="KW-1185">Reference proteome</keyword>
<dbReference type="GO" id="GO:0016779">
    <property type="term" value="F:nucleotidyltransferase activity"/>
    <property type="evidence" value="ECO:0007669"/>
    <property type="project" value="UniProtKB-KW"/>
</dbReference>
<dbReference type="Pfam" id="PF00899">
    <property type="entry name" value="ThiF"/>
    <property type="match status" value="1"/>
</dbReference>
<dbReference type="InterPro" id="IPR045886">
    <property type="entry name" value="ThiF/MoeB/HesA"/>
</dbReference>
<dbReference type="AlphaFoldDB" id="A0A7H0G0B4"/>
<dbReference type="PANTHER" id="PTHR43267">
    <property type="entry name" value="TRNA THREONYLCARBAMOYLADENOSINE DEHYDRATASE"/>
    <property type="match status" value="1"/>
</dbReference>
<dbReference type="GO" id="GO:0008641">
    <property type="term" value="F:ubiquitin-like modifier activating enzyme activity"/>
    <property type="evidence" value="ECO:0007669"/>
    <property type="project" value="InterPro"/>
</dbReference>
<gene>
    <name evidence="2" type="ORF">H8B22_05850</name>
</gene>
<dbReference type="KEGG" id="lsx:H8B22_05850"/>
<dbReference type="Gene3D" id="3.40.50.720">
    <property type="entry name" value="NAD(P)-binding Rossmann-like Domain"/>
    <property type="match status" value="1"/>
</dbReference>
<keyword evidence="2" id="KW-0808">Transferase</keyword>
<feature type="domain" description="THIF-type NAD/FAD binding fold" evidence="1">
    <location>
        <begin position="170"/>
        <end position="424"/>
    </location>
</feature>
<dbReference type="GO" id="GO:0061503">
    <property type="term" value="F:tRNA threonylcarbamoyladenosine dehydratase"/>
    <property type="evidence" value="ECO:0007669"/>
    <property type="project" value="TreeGrafter"/>
</dbReference>
<protein>
    <submittedName>
        <fullName evidence="2">ThiF family adenylyltransferase</fullName>
    </submittedName>
</protein>
<dbReference type="SUPFAM" id="SSF69572">
    <property type="entry name" value="Activating enzymes of the ubiquitin-like proteins"/>
    <property type="match status" value="1"/>
</dbReference>
<dbReference type="EMBL" id="CP060820">
    <property type="protein sequence ID" value="QNP41730.1"/>
    <property type="molecule type" value="Genomic_DNA"/>
</dbReference>
<sequence length="454" mass="49634">MTESARIVMLEAQKIVLESYLFDTPGLEGAAFLICGQAAGGTPKLVCHAVIPLQSTDYLERRHDGLTIGSGSLTRIAKLAREEGMCIVFAHSHPDGITEFSSKDDEEEAKLLPFLQARAPGRIHGTMVVTKTSMGARLYAPRRIPASVLVVGDRFRLYSAETDDCVPQVYDRQVRAFGRDTQQTLSALHVGVVGLGGTGSPIAEQLVRLGVGRITLFDGDRLERTNVNRVYGSSLSQTGRPKVEIAKEHLDRIGLDAHVVAVAHHITEESAAKRLRDCDIIFGCTDKQIPRAILMQVALRYCLPVFDLGVLIDSKDGEIRSIHGRITTLMPGESCLYCRGRISAEAMRIEALSPQEREQQAREGYAPELDTTAPAVIAFTSTVASLAVSELLNRLTGFMGSDRKSSEVLIAFDQSRIRTNRVAPRDACHCADHAQWCIGDENPYLGLAWPTLPS</sequence>
<dbReference type="InterPro" id="IPR035985">
    <property type="entry name" value="Ubiquitin-activating_enz"/>
</dbReference>
<dbReference type="Proteomes" id="UP000516018">
    <property type="component" value="Chromosome"/>
</dbReference>
<name>A0A7H0G0B4_9GAMM</name>